<protein>
    <submittedName>
        <fullName evidence="2">Uncharacterized protein</fullName>
    </submittedName>
</protein>
<dbReference type="OrthoDB" id="1936969at2759"/>
<organism evidence="2 3">
    <name type="scientific">Adiantum capillus-veneris</name>
    <name type="common">Maidenhair fern</name>
    <dbReference type="NCBI Taxonomy" id="13818"/>
    <lineage>
        <taxon>Eukaryota</taxon>
        <taxon>Viridiplantae</taxon>
        <taxon>Streptophyta</taxon>
        <taxon>Embryophyta</taxon>
        <taxon>Tracheophyta</taxon>
        <taxon>Polypodiopsida</taxon>
        <taxon>Polypodiidae</taxon>
        <taxon>Polypodiales</taxon>
        <taxon>Pteridineae</taxon>
        <taxon>Pteridaceae</taxon>
        <taxon>Vittarioideae</taxon>
        <taxon>Adiantum</taxon>
    </lineage>
</organism>
<dbReference type="Proteomes" id="UP000886520">
    <property type="component" value="Chromosome 13"/>
</dbReference>
<gene>
    <name evidence="2" type="ORF">GOP47_0013478</name>
</gene>
<reference evidence="2" key="1">
    <citation type="submission" date="2021-01" db="EMBL/GenBank/DDBJ databases">
        <title>Adiantum capillus-veneris genome.</title>
        <authorList>
            <person name="Fang Y."/>
            <person name="Liao Q."/>
        </authorList>
    </citation>
    <scope>NUCLEOTIDE SEQUENCE</scope>
    <source>
        <strain evidence="2">H3</strain>
        <tissue evidence="2">Leaf</tissue>
    </source>
</reference>
<dbReference type="PANTHER" id="PTHR34291">
    <property type="entry name" value="HYDROXYPROLINE-RICH GLYCOPROTEIN FAMILY PROTEIN"/>
    <property type="match status" value="1"/>
</dbReference>
<evidence type="ECO:0000256" key="1">
    <source>
        <dbReference type="SAM" id="Phobius"/>
    </source>
</evidence>
<sequence>MEMAHKELPNVSSTRPKPTFILGMVMVTIMFLGATFLFLCCYHLFKILKETTEDDMHATESSRGDDEDKISIVITIDQLPRKVPMVLMPGQQLPTFIAKPCPYPAPQTPSPFNKKFVLT</sequence>
<keyword evidence="3" id="KW-1185">Reference proteome</keyword>
<keyword evidence="1" id="KW-0812">Transmembrane</keyword>
<dbReference type="PANTHER" id="PTHR34291:SF1">
    <property type="entry name" value="HYDROXYPROLINE-RICH GLYCOPROTEIN FAMILY PROTEIN"/>
    <property type="match status" value="1"/>
</dbReference>
<dbReference type="InterPro" id="IPR037699">
    <property type="entry name" value="At5g65660-like"/>
</dbReference>
<keyword evidence="1" id="KW-0472">Membrane</keyword>
<evidence type="ECO:0000313" key="2">
    <source>
        <dbReference type="EMBL" id="KAI5071227.1"/>
    </source>
</evidence>
<feature type="transmembrane region" description="Helical" evidence="1">
    <location>
        <begin position="20"/>
        <end position="45"/>
    </location>
</feature>
<dbReference type="AlphaFoldDB" id="A0A9D4ZEK4"/>
<accession>A0A9D4ZEK4</accession>
<name>A0A9D4ZEK4_ADICA</name>
<dbReference type="EMBL" id="JABFUD020000013">
    <property type="protein sequence ID" value="KAI5071227.1"/>
    <property type="molecule type" value="Genomic_DNA"/>
</dbReference>
<comment type="caution">
    <text evidence="2">The sequence shown here is derived from an EMBL/GenBank/DDBJ whole genome shotgun (WGS) entry which is preliminary data.</text>
</comment>
<evidence type="ECO:0000313" key="3">
    <source>
        <dbReference type="Proteomes" id="UP000886520"/>
    </source>
</evidence>
<proteinExistence type="predicted"/>
<keyword evidence="1" id="KW-1133">Transmembrane helix</keyword>